<protein>
    <submittedName>
        <fullName evidence="2">DUF4253 domain-containing protein</fullName>
    </submittedName>
</protein>
<dbReference type="InterPro" id="IPR025349">
    <property type="entry name" value="DUF4253"/>
</dbReference>
<dbReference type="Pfam" id="PF14062">
    <property type="entry name" value="DUF4253"/>
    <property type="match status" value="1"/>
</dbReference>
<gene>
    <name evidence="2" type="ORF">ACFPM3_30555</name>
</gene>
<dbReference type="Proteomes" id="UP001595829">
    <property type="component" value="Unassembled WGS sequence"/>
</dbReference>
<dbReference type="RefSeq" id="WP_345685869.1">
    <property type="nucleotide sequence ID" value="NZ_BAABIT010000001.1"/>
</dbReference>
<keyword evidence="3" id="KW-1185">Reference proteome</keyword>
<accession>A0ABV9XSN9</accession>
<reference evidence="3" key="1">
    <citation type="journal article" date="2019" name="Int. J. Syst. Evol. Microbiol.">
        <title>The Global Catalogue of Microorganisms (GCM) 10K type strain sequencing project: providing services to taxonomists for standard genome sequencing and annotation.</title>
        <authorList>
            <consortium name="The Broad Institute Genomics Platform"/>
            <consortium name="The Broad Institute Genome Sequencing Center for Infectious Disease"/>
            <person name="Wu L."/>
            <person name="Ma J."/>
        </authorList>
    </citation>
    <scope>NUCLEOTIDE SEQUENCE [LARGE SCALE GENOMIC DNA]</scope>
    <source>
        <strain evidence="3">CGMCC 4.1648</strain>
    </source>
</reference>
<sequence length="270" mass="29508">MTPELLSTIAAPLPPGRLITSDEGDGDVQALWLSDGAVPAETWKRIRDQHPHTGVWPLLLDALDPNDGEFRPWGSGEVFPERMSSPADHDPADLLAQWWATYTADDEDDDMLDVKRRLAVTAPFGQTWPGLAPGLGAVADPDELASEFAQAFLVDRPQTRLGLIAAGSGAAALTVAGWFGPCNYDNDTAKISAILQDWEHRFGARVVAVGFDTLHLSVATPPVSERDALLVAAEHFALCPDNIWQGCRPYTLAAYAERITGAHRWDFWWD</sequence>
<feature type="domain" description="DUF4253" evidence="1">
    <location>
        <begin position="160"/>
        <end position="270"/>
    </location>
</feature>
<proteinExistence type="predicted"/>
<comment type="caution">
    <text evidence="2">The sequence shown here is derived from an EMBL/GenBank/DDBJ whole genome shotgun (WGS) entry which is preliminary data.</text>
</comment>
<evidence type="ECO:0000313" key="3">
    <source>
        <dbReference type="Proteomes" id="UP001595829"/>
    </source>
</evidence>
<evidence type="ECO:0000313" key="2">
    <source>
        <dbReference type="EMBL" id="MFC5026482.1"/>
    </source>
</evidence>
<organism evidence="2 3">
    <name type="scientific">Streptomyces coeruleoprunus</name>
    <dbReference type="NCBI Taxonomy" id="285563"/>
    <lineage>
        <taxon>Bacteria</taxon>
        <taxon>Bacillati</taxon>
        <taxon>Actinomycetota</taxon>
        <taxon>Actinomycetes</taxon>
        <taxon>Kitasatosporales</taxon>
        <taxon>Streptomycetaceae</taxon>
        <taxon>Streptomyces</taxon>
    </lineage>
</organism>
<name>A0ABV9XSN9_9ACTN</name>
<dbReference type="EMBL" id="JBHSJD010000025">
    <property type="protein sequence ID" value="MFC5026482.1"/>
    <property type="molecule type" value="Genomic_DNA"/>
</dbReference>
<evidence type="ECO:0000259" key="1">
    <source>
        <dbReference type="Pfam" id="PF14062"/>
    </source>
</evidence>